<gene>
    <name evidence="3" type="ORF">ASPZODRAFT_1104533</name>
</gene>
<evidence type="ECO:0000256" key="1">
    <source>
        <dbReference type="SAM" id="Phobius"/>
    </source>
</evidence>
<sequence length="257" mass="28559">MLNDHSKASIAQIIFYIPTVILALHLLYRRHGRPRLAWYILSIFCMIRVACGIVVLLYENKPTSTGLLVASIILLNAGVFPLIGATIGLIRIITYRDYNENSSIRQGLRLARLLFLTGIVVVIVGGSLEGSSTTSTALTGTKLAKAGYIILVVFIAVLLVFQVYFWVHLSQLSEPSRKVLRSISLAMPFIVIRLTYLFLSVFTTDEKWNELFGETAPYVIMALMMEYIVVVIYLATGFIIPSSRGVKEGINEQVGLV</sequence>
<reference evidence="4" key="1">
    <citation type="journal article" date="2017" name="Genome Biol.">
        <title>Comparative genomics reveals high biological diversity and specific adaptations in the industrially and medically important fungal genus Aspergillus.</title>
        <authorList>
            <person name="de Vries R.P."/>
            <person name="Riley R."/>
            <person name="Wiebenga A."/>
            <person name="Aguilar-Osorio G."/>
            <person name="Amillis S."/>
            <person name="Uchima C.A."/>
            <person name="Anderluh G."/>
            <person name="Asadollahi M."/>
            <person name="Askin M."/>
            <person name="Barry K."/>
            <person name="Battaglia E."/>
            <person name="Bayram O."/>
            <person name="Benocci T."/>
            <person name="Braus-Stromeyer S.A."/>
            <person name="Caldana C."/>
            <person name="Canovas D."/>
            <person name="Cerqueira G.C."/>
            <person name="Chen F."/>
            <person name="Chen W."/>
            <person name="Choi C."/>
            <person name="Clum A."/>
            <person name="Dos Santos R.A."/>
            <person name="Damasio A.R."/>
            <person name="Diallinas G."/>
            <person name="Emri T."/>
            <person name="Fekete E."/>
            <person name="Flipphi M."/>
            <person name="Freyberg S."/>
            <person name="Gallo A."/>
            <person name="Gournas C."/>
            <person name="Habgood R."/>
            <person name="Hainaut M."/>
            <person name="Harispe M.L."/>
            <person name="Henrissat B."/>
            <person name="Hilden K.S."/>
            <person name="Hope R."/>
            <person name="Hossain A."/>
            <person name="Karabika E."/>
            <person name="Karaffa L."/>
            <person name="Karanyi Z."/>
            <person name="Krasevec N."/>
            <person name="Kuo A."/>
            <person name="Kusch H."/>
            <person name="LaButti K."/>
            <person name="Lagendijk E.L."/>
            <person name="Lapidus A."/>
            <person name="Levasseur A."/>
            <person name="Lindquist E."/>
            <person name="Lipzen A."/>
            <person name="Logrieco A.F."/>
            <person name="MacCabe A."/>
            <person name="Maekelae M.R."/>
            <person name="Malavazi I."/>
            <person name="Melin P."/>
            <person name="Meyer V."/>
            <person name="Mielnichuk N."/>
            <person name="Miskei M."/>
            <person name="Molnar A.P."/>
            <person name="Mule G."/>
            <person name="Ngan C.Y."/>
            <person name="Orejas M."/>
            <person name="Orosz E."/>
            <person name="Ouedraogo J.P."/>
            <person name="Overkamp K.M."/>
            <person name="Park H.-S."/>
            <person name="Perrone G."/>
            <person name="Piumi F."/>
            <person name="Punt P.J."/>
            <person name="Ram A.F."/>
            <person name="Ramon A."/>
            <person name="Rauscher S."/>
            <person name="Record E."/>
            <person name="Riano-Pachon D.M."/>
            <person name="Robert V."/>
            <person name="Roehrig J."/>
            <person name="Ruller R."/>
            <person name="Salamov A."/>
            <person name="Salih N.S."/>
            <person name="Samson R.A."/>
            <person name="Sandor E."/>
            <person name="Sanguinetti M."/>
            <person name="Schuetze T."/>
            <person name="Sepcic K."/>
            <person name="Shelest E."/>
            <person name="Sherlock G."/>
            <person name="Sophianopoulou V."/>
            <person name="Squina F.M."/>
            <person name="Sun H."/>
            <person name="Susca A."/>
            <person name="Todd R.B."/>
            <person name="Tsang A."/>
            <person name="Unkles S.E."/>
            <person name="van de Wiele N."/>
            <person name="van Rossen-Uffink D."/>
            <person name="Oliveira J.V."/>
            <person name="Vesth T.C."/>
            <person name="Visser J."/>
            <person name="Yu J.-H."/>
            <person name="Zhou M."/>
            <person name="Andersen M.R."/>
            <person name="Archer D.B."/>
            <person name="Baker S.E."/>
            <person name="Benoit I."/>
            <person name="Brakhage A.A."/>
            <person name="Braus G.H."/>
            <person name="Fischer R."/>
            <person name="Frisvad J.C."/>
            <person name="Goldman G.H."/>
            <person name="Houbraken J."/>
            <person name="Oakley B."/>
            <person name="Pocsi I."/>
            <person name="Scazzocchio C."/>
            <person name="Seiboth B."/>
            <person name="vanKuyk P.A."/>
            <person name="Wortman J."/>
            <person name="Dyer P.S."/>
            <person name="Grigoriev I.V."/>
        </authorList>
    </citation>
    <scope>NUCLEOTIDE SEQUENCE [LARGE SCALE GENOMIC DNA]</scope>
    <source>
        <strain evidence="4">CBS 506.65</strain>
    </source>
</reference>
<dbReference type="Proteomes" id="UP000184188">
    <property type="component" value="Unassembled WGS sequence"/>
</dbReference>
<keyword evidence="1" id="KW-1133">Transmembrane helix</keyword>
<feature type="transmembrane region" description="Helical" evidence="1">
    <location>
        <begin position="6"/>
        <end position="24"/>
    </location>
</feature>
<feature type="transmembrane region" description="Helical" evidence="1">
    <location>
        <begin position="179"/>
        <end position="199"/>
    </location>
</feature>
<dbReference type="PANTHER" id="PTHR42109">
    <property type="entry name" value="UNPLACED GENOMIC SCAFFOLD UM_SCAF_CONTIG_1.265, WHOLE GENOME SHOTGUN SEQUENCE"/>
    <property type="match status" value="1"/>
</dbReference>
<feature type="transmembrane region" description="Helical" evidence="1">
    <location>
        <begin position="219"/>
        <end position="240"/>
    </location>
</feature>
<evidence type="ECO:0000259" key="2">
    <source>
        <dbReference type="Pfam" id="PF24800"/>
    </source>
</evidence>
<name>A0A1L9SSC4_9EURO</name>
<dbReference type="EMBL" id="KV878337">
    <property type="protein sequence ID" value="OJJ50108.1"/>
    <property type="molecule type" value="Genomic_DNA"/>
</dbReference>
<feature type="transmembrane region" description="Helical" evidence="1">
    <location>
        <begin position="36"/>
        <end position="58"/>
    </location>
</feature>
<dbReference type="Pfam" id="PF24800">
    <property type="entry name" value="DUF7702"/>
    <property type="match status" value="1"/>
</dbReference>
<keyword evidence="4" id="KW-1185">Reference proteome</keyword>
<dbReference type="VEuPathDB" id="FungiDB:ASPZODRAFT_1104533"/>
<evidence type="ECO:0000313" key="4">
    <source>
        <dbReference type="Proteomes" id="UP000184188"/>
    </source>
</evidence>
<dbReference type="GeneID" id="34607465"/>
<feature type="transmembrane region" description="Helical" evidence="1">
    <location>
        <begin position="110"/>
        <end position="128"/>
    </location>
</feature>
<dbReference type="InterPro" id="IPR056119">
    <property type="entry name" value="DUF7702"/>
</dbReference>
<dbReference type="RefSeq" id="XP_022584618.1">
    <property type="nucleotide sequence ID" value="XM_022721000.1"/>
</dbReference>
<dbReference type="OrthoDB" id="2560628at2759"/>
<feature type="transmembrane region" description="Helical" evidence="1">
    <location>
        <begin position="64"/>
        <end position="90"/>
    </location>
</feature>
<proteinExistence type="predicted"/>
<protein>
    <recommendedName>
        <fullName evidence="2">DUF7702 domain-containing protein</fullName>
    </recommendedName>
</protein>
<keyword evidence="1" id="KW-0472">Membrane</keyword>
<feature type="transmembrane region" description="Helical" evidence="1">
    <location>
        <begin position="148"/>
        <end position="167"/>
    </location>
</feature>
<dbReference type="AlphaFoldDB" id="A0A1L9SSC4"/>
<dbReference type="PANTHER" id="PTHR42109:SF2">
    <property type="entry name" value="INTEGRAL MEMBRANE PROTEIN"/>
    <property type="match status" value="1"/>
</dbReference>
<feature type="domain" description="DUF7702" evidence="2">
    <location>
        <begin position="3"/>
        <end position="239"/>
    </location>
</feature>
<organism evidence="3 4">
    <name type="scientific">Penicilliopsis zonata CBS 506.65</name>
    <dbReference type="NCBI Taxonomy" id="1073090"/>
    <lineage>
        <taxon>Eukaryota</taxon>
        <taxon>Fungi</taxon>
        <taxon>Dikarya</taxon>
        <taxon>Ascomycota</taxon>
        <taxon>Pezizomycotina</taxon>
        <taxon>Eurotiomycetes</taxon>
        <taxon>Eurotiomycetidae</taxon>
        <taxon>Eurotiales</taxon>
        <taxon>Aspergillaceae</taxon>
        <taxon>Penicilliopsis</taxon>
    </lineage>
</organism>
<keyword evidence="1" id="KW-0812">Transmembrane</keyword>
<evidence type="ECO:0000313" key="3">
    <source>
        <dbReference type="EMBL" id="OJJ50108.1"/>
    </source>
</evidence>
<accession>A0A1L9SSC4</accession>